<proteinExistence type="predicted"/>
<dbReference type="Proteomes" id="UP000198935">
    <property type="component" value="Unassembled WGS sequence"/>
</dbReference>
<accession>A0A1H3GFV6</accession>
<dbReference type="OrthoDB" id="2969921at2"/>
<gene>
    <name evidence="2" type="ORF">SAMN05421736_101140</name>
</gene>
<keyword evidence="3" id="KW-1185">Reference proteome</keyword>
<dbReference type="AlphaFoldDB" id="A0A1H3GFV6"/>
<name>A0A1H3GFV6_9BACI</name>
<reference evidence="3" key="1">
    <citation type="submission" date="2016-10" db="EMBL/GenBank/DDBJ databases">
        <authorList>
            <person name="Varghese N."/>
            <person name="Submissions S."/>
        </authorList>
    </citation>
    <scope>NUCLEOTIDE SEQUENCE [LARGE SCALE GENOMIC DNA]</scope>
    <source>
        <strain evidence="3">SP</strain>
    </source>
</reference>
<protein>
    <submittedName>
        <fullName evidence="2">Uncharacterized protein</fullName>
    </submittedName>
</protein>
<sequence>MKVKLKSLLLCGSFIGIFLLLATQAFADSEDTPIINAADYQDEEKLQEEVSQLLSDPTVTGVTVVNKSQMNNSFGTRLAIGSFRSYGEYLVQRLPNAGYTYGSTIHAAASDPDITMNLDYSTNLAASITNESDLSAMYLSLAAGFSVTGSYPVSYSGSIQAPETNDGKTVDKLTMKAYPVYEKIRMNIWKNGKYQGITIVKKPVGIYYKKGFTYENPAQ</sequence>
<dbReference type="EMBL" id="FNPI01000001">
    <property type="protein sequence ID" value="SDY01374.1"/>
    <property type="molecule type" value="Genomic_DNA"/>
</dbReference>
<evidence type="ECO:0000313" key="3">
    <source>
        <dbReference type="Proteomes" id="UP000198935"/>
    </source>
</evidence>
<keyword evidence="1" id="KW-0732">Signal</keyword>
<feature type="signal peptide" evidence="1">
    <location>
        <begin position="1"/>
        <end position="27"/>
    </location>
</feature>
<evidence type="ECO:0000256" key="1">
    <source>
        <dbReference type="SAM" id="SignalP"/>
    </source>
</evidence>
<feature type="chain" id="PRO_5011473283" evidence="1">
    <location>
        <begin position="28"/>
        <end position="219"/>
    </location>
</feature>
<organism evidence="2 3">
    <name type="scientific">Evansella caseinilytica</name>
    <dbReference type="NCBI Taxonomy" id="1503961"/>
    <lineage>
        <taxon>Bacteria</taxon>
        <taxon>Bacillati</taxon>
        <taxon>Bacillota</taxon>
        <taxon>Bacilli</taxon>
        <taxon>Bacillales</taxon>
        <taxon>Bacillaceae</taxon>
        <taxon>Evansella</taxon>
    </lineage>
</organism>
<evidence type="ECO:0000313" key="2">
    <source>
        <dbReference type="EMBL" id="SDY01374.1"/>
    </source>
</evidence>